<dbReference type="AlphaFoldDB" id="A0AA35WI34"/>
<dbReference type="InterPro" id="IPR004360">
    <property type="entry name" value="Glyas_Fos-R_dOase_dom"/>
</dbReference>
<dbReference type="Pfam" id="PF00903">
    <property type="entry name" value="Glyoxalase"/>
    <property type="match status" value="1"/>
</dbReference>
<proteinExistence type="predicted"/>
<feature type="non-terminal residue" evidence="2">
    <location>
        <position position="1"/>
    </location>
</feature>
<keyword evidence="3" id="KW-1185">Reference proteome</keyword>
<dbReference type="InterPro" id="IPR029068">
    <property type="entry name" value="Glyas_Bleomycin-R_OHBP_Dase"/>
</dbReference>
<dbReference type="Proteomes" id="UP001174909">
    <property type="component" value="Unassembled WGS sequence"/>
</dbReference>
<dbReference type="InterPro" id="IPR037523">
    <property type="entry name" value="VOC_core"/>
</dbReference>
<protein>
    <recommendedName>
        <fullName evidence="1">VOC domain-containing protein</fullName>
    </recommendedName>
</protein>
<evidence type="ECO:0000259" key="1">
    <source>
        <dbReference type="PROSITE" id="PS51819"/>
    </source>
</evidence>
<evidence type="ECO:0000313" key="3">
    <source>
        <dbReference type="Proteomes" id="UP001174909"/>
    </source>
</evidence>
<dbReference type="SUPFAM" id="SSF54593">
    <property type="entry name" value="Glyoxalase/Bleomycin resistance protein/Dihydroxybiphenyl dioxygenase"/>
    <property type="match status" value="1"/>
</dbReference>
<dbReference type="PROSITE" id="PS51819">
    <property type="entry name" value="VOC"/>
    <property type="match status" value="1"/>
</dbReference>
<sequence length="139" mass="15582">EHRTGLYLYLRPHPRANQRPGRHGRLFRDHVWGDGLNRIQSDGVPRVDLDVNGLAIFIASVAPEEHIDSNPSDPHLGLDHFGFRVDDIDGAVEDLRGKGAEIYVEPRTIRPGVRIAFVRGPDDVRIELLQRDGSGLIEP</sequence>
<comment type="caution">
    <text evidence="2">The sequence shown here is derived from an EMBL/GenBank/DDBJ whole genome shotgun (WGS) entry which is preliminary data.</text>
</comment>
<reference evidence="2" key="1">
    <citation type="submission" date="2023-03" db="EMBL/GenBank/DDBJ databases">
        <authorList>
            <person name="Steffen K."/>
            <person name="Cardenas P."/>
        </authorList>
    </citation>
    <scope>NUCLEOTIDE SEQUENCE</scope>
</reference>
<gene>
    <name evidence="2" type="ORF">GBAR_LOCUS9060</name>
</gene>
<dbReference type="EMBL" id="CASHTH010001370">
    <property type="protein sequence ID" value="CAI8014532.1"/>
    <property type="molecule type" value="Genomic_DNA"/>
</dbReference>
<organism evidence="2 3">
    <name type="scientific">Geodia barretti</name>
    <name type="common">Barrett's horny sponge</name>
    <dbReference type="NCBI Taxonomy" id="519541"/>
    <lineage>
        <taxon>Eukaryota</taxon>
        <taxon>Metazoa</taxon>
        <taxon>Porifera</taxon>
        <taxon>Demospongiae</taxon>
        <taxon>Heteroscleromorpha</taxon>
        <taxon>Tetractinellida</taxon>
        <taxon>Astrophorina</taxon>
        <taxon>Geodiidae</taxon>
        <taxon>Geodia</taxon>
    </lineage>
</organism>
<evidence type="ECO:0000313" key="2">
    <source>
        <dbReference type="EMBL" id="CAI8014532.1"/>
    </source>
</evidence>
<name>A0AA35WI34_GEOBA</name>
<accession>A0AA35WI34</accession>
<feature type="domain" description="VOC" evidence="1">
    <location>
        <begin position="15"/>
        <end position="131"/>
    </location>
</feature>
<dbReference type="Gene3D" id="3.10.180.10">
    <property type="entry name" value="2,3-Dihydroxybiphenyl 1,2-Dioxygenase, domain 1"/>
    <property type="match status" value="1"/>
</dbReference>